<evidence type="ECO:0000313" key="12">
    <source>
        <dbReference type="Ensembl" id="ENSACLP00000026103.2"/>
    </source>
</evidence>
<comment type="subcellular location">
    <subcellularLocation>
        <location evidence="1">Mitochondrion outer membrane</location>
        <topology evidence="1">Multi-pass membrane protein</topology>
    </subcellularLocation>
</comment>
<dbReference type="Gene3D" id="1.20.5.110">
    <property type="match status" value="1"/>
</dbReference>
<dbReference type="InterPro" id="IPR045063">
    <property type="entry name" value="Dynamin_N"/>
</dbReference>
<dbReference type="InterPro" id="IPR027417">
    <property type="entry name" value="P-loop_NTPase"/>
</dbReference>
<sequence>WGGTYPKPTCVMDAVDPSPLRRFVIAKHSITSIFDQLLDFVKDGCAFVDEAWRSEDLGQVAVEEQSLEMQSCAIKLTTIRDVLLRRHMKVAFFGRTSNGKSTVINAMLRDRVLPSGIGHTTNCFLSVEGTDEDEAFLITEASTERRSVTTVNQLAHALHMDPTLDSGTLVKVFWPKSRCALLRDDLVLMDSPGTDVTLELDSWIDKFCVDADVFVLVGNAESTLMNTEKLFFHKVSEKISKPNIFILHNRWDASVTEPDYIEEVRNQHLDRCVGFLADELKVVGLDDAAGRIFFVSAKEVLSARMQRAQGMPETGGALAEGFHERLREFQRFERTFEEFISQSAVKTKFEQHTVRAWQITEAIKGVMDAINIASADRKICCLEEREDLRDRLDFVRGQINRLSASVKERIRTLSDDVTAKVNAPAEGIRSLPVLVDEFRADFSPTQETLLLYKTVTTHGRLSLLTGSGDTLSSAWLSSDAVRPLLSPALQEQLSTPSASFELTYDLGLAALCADFQENIDFQFSLGWTALVTRFIGAANAKRALSGADRAQKASSAQRHICETFRKNRVHMETVSLLQEHSTFRDEMVVSIATGLVSVTSRASMTVLVIGGVVWRSVGWRLIALSVSLYGLLYLYEKLTWTDASRERALKQQFVEHAAQRLRAIVPVASSACSHQVCKELSSTFSRLTQRVELSDAELEGNIRQLSFRIQRLENIQRRSKAFRSELRAARGLESSQELPLRNKLQCTRCKS</sequence>
<dbReference type="FunFam" id="3.40.50.300:FF:000214">
    <property type="entry name" value="Mitofusin 2"/>
    <property type="match status" value="1"/>
</dbReference>
<feature type="domain" description="Dynamin-type G" evidence="11">
    <location>
        <begin position="84"/>
        <end position="333"/>
    </location>
</feature>
<dbReference type="InterPro" id="IPR027094">
    <property type="entry name" value="Mitofusin_fam"/>
</dbReference>
<keyword evidence="5" id="KW-0378">Hydrolase</keyword>
<dbReference type="GO" id="GO:0008053">
    <property type="term" value="P:mitochondrial fusion"/>
    <property type="evidence" value="ECO:0007669"/>
    <property type="project" value="InterPro"/>
</dbReference>
<keyword evidence="3" id="KW-0547">Nucleotide-binding</keyword>
<keyword evidence="6" id="KW-1133">Transmembrane helix</keyword>
<dbReference type="PANTHER" id="PTHR10465">
    <property type="entry name" value="TRANSMEMBRANE GTPASE FZO1"/>
    <property type="match status" value="1"/>
</dbReference>
<reference evidence="13" key="2">
    <citation type="submission" date="2023-03" db="EMBL/GenBank/DDBJ databases">
        <authorList>
            <consortium name="Wellcome Sanger Institute Data Sharing"/>
        </authorList>
    </citation>
    <scope>NUCLEOTIDE SEQUENCE [LARGE SCALE GENOMIC DNA]</scope>
</reference>
<organism evidence="12 13">
    <name type="scientific">Astatotilapia calliptera</name>
    <name type="common">Eastern happy</name>
    <name type="synonym">Chromis callipterus</name>
    <dbReference type="NCBI Taxonomy" id="8154"/>
    <lineage>
        <taxon>Eukaryota</taxon>
        <taxon>Metazoa</taxon>
        <taxon>Chordata</taxon>
        <taxon>Craniata</taxon>
        <taxon>Vertebrata</taxon>
        <taxon>Euteleostomi</taxon>
        <taxon>Actinopterygii</taxon>
        <taxon>Neopterygii</taxon>
        <taxon>Teleostei</taxon>
        <taxon>Neoteleostei</taxon>
        <taxon>Acanthomorphata</taxon>
        <taxon>Ovalentaria</taxon>
        <taxon>Cichlomorphae</taxon>
        <taxon>Cichliformes</taxon>
        <taxon>Cichlidae</taxon>
        <taxon>African cichlids</taxon>
        <taxon>Pseudocrenilabrinae</taxon>
        <taxon>Haplochromini</taxon>
        <taxon>Astatotilapia</taxon>
    </lineage>
</organism>
<evidence type="ECO:0000256" key="4">
    <source>
        <dbReference type="ARBA" id="ARBA00022787"/>
    </source>
</evidence>
<dbReference type="InterPro" id="IPR006884">
    <property type="entry name" value="Fzo/mitofusin_HR2"/>
</dbReference>
<keyword evidence="13" id="KW-1185">Reference proteome</keyword>
<evidence type="ECO:0000256" key="2">
    <source>
        <dbReference type="ARBA" id="ARBA00022692"/>
    </source>
</evidence>
<dbReference type="CDD" id="cd09912">
    <property type="entry name" value="DLP_2"/>
    <property type="match status" value="1"/>
</dbReference>
<keyword evidence="10" id="KW-0472">Membrane</keyword>
<dbReference type="Pfam" id="PF04799">
    <property type="entry name" value="Fzo_mitofusin"/>
    <property type="match status" value="1"/>
</dbReference>
<evidence type="ECO:0000256" key="10">
    <source>
        <dbReference type="ARBA" id="ARBA00023136"/>
    </source>
</evidence>
<accession>A0A3P8Q9V7</accession>
<dbReference type="PROSITE" id="PS51718">
    <property type="entry name" value="G_DYNAMIN_2"/>
    <property type="match status" value="1"/>
</dbReference>
<dbReference type="GO" id="GO:0005525">
    <property type="term" value="F:GTP binding"/>
    <property type="evidence" value="ECO:0007669"/>
    <property type="project" value="UniProtKB-KW"/>
</dbReference>
<proteinExistence type="predicted"/>
<evidence type="ECO:0000256" key="7">
    <source>
        <dbReference type="ARBA" id="ARBA00023054"/>
    </source>
</evidence>
<dbReference type="Bgee" id="ENSACLG00000017694">
    <property type="expression patterns" value="Expressed in camera-type eye and 1 other cell type or tissue"/>
</dbReference>
<dbReference type="SUPFAM" id="SSF52540">
    <property type="entry name" value="P-loop containing nucleoside triphosphate hydrolases"/>
    <property type="match status" value="1"/>
</dbReference>
<dbReference type="Pfam" id="PF00350">
    <property type="entry name" value="Dynamin_N"/>
    <property type="match status" value="1"/>
</dbReference>
<evidence type="ECO:0000256" key="9">
    <source>
        <dbReference type="ARBA" id="ARBA00023134"/>
    </source>
</evidence>
<dbReference type="GO" id="GO:0003924">
    <property type="term" value="F:GTPase activity"/>
    <property type="evidence" value="ECO:0007669"/>
    <property type="project" value="InterPro"/>
</dbReference>
<dbReference type="AlphaFoldDB" id="A0A3P8Q9V7"/>
<keyword evidence="8" id="KW-0496">Mitochondrion</keyword>
<dbReference type="Proteomes" id="UP000265100">
    <property type="component" value="Chromosome 18"/>
</dbReference>
<dbReference type="GO" id="GO:0051646">
    <property type="term" value="P:mitochondrion localization"/>
    <property type="evidence" value="ECO:0007669"/>
    <property type="project" value="TreeGrafter"/>
</dbReference>
<reference evidence="12" key="4">
    <citation type="submission" date="2025-09" db="UniProtKB">
        <authorList>
            <consortium name="Ensembl"/>
        </authorList>
    </citation>
    <scope>IDENTIFICATION</scope>
</reference>
<dbReference type="Ensembl" id="ENSACLT00000026720.2">
    <property type="protein sequence ID" value="ENSACLP00000026103.2"/>
    <property type="gene ID" value="ENSACLG00000017694.2"/>
</dbReference>
<evidence type="ECO:0000256" key="6">
    <source>
        <dbReference type="ARBA" id="ARBA00022989"/>
    </source>
</evidence>
<evidence type="ECO:0000256" key="8">
    <source>
        <dbReference type="ARBA" id="ARBA00023128"/>
    </source>
</evidence>
<dbReference type="Gene3D" id="3.40.50.300">
    <property type="entry name" value="P-loop containing nucleotide triphosphate hydrolases"/>
    <property type="match status" value="1"/>
</dbReference>
<dbReference type="GO" id="GO:0005741">
    <property type="term" value="C:mitochondrial outer membrane"/>
    <property type="evidence" value="ECO:0007669"/>
    <property type="project" value="UniProtKB-SubCell"/>
</dbReference>
<keyword evidence="2" id="KW-0812">Transmembrane</keyword>
<dbReference type="InterPro" id="IPR030381">
    <property type="entry name" value="G_DYNAMIN_dom"/>
</dbReference>
<evidence type="ECO:0000256" key="1">
    <source>
        <dbReference type="ARBA" id="ARBA00004374"/>
    </source>
</evidence>
<reference evidence="12 13" key="1">
    <citation type="submission" date="2018-05" db="EMBL/GenBank/DDBJ databases">
        <authorList>
            <person name="Datahose"/>
        </authorList>
    </citation>
    <scope>NUCLEOTIDE SEQUENCE</scope>
</reference>
<evidence type="ECO:0000313" key="13">
    <source>
        <dbReference type="Proteomes" id="UP000265100"/>
    </source>
</evidence>
<name>A0A3P8Q9V7_ASTCA</name>
<reference evidence="12" key="3">
    <citation type="submission" date="2025-08" db="UniProtKB">
        <authorList>
            <consortium name="Ensembl"/>
        </authorList>
    </citation>
    <scope>IDENTIFICATION</scope>
</reference>
<dbReference type="PANTHER" id="PTHR10465:SF2">
    <property type="entry name" value="MITOFUSIN-1"/>
    <property type="match status" value="1"/>
</dbReference>
<dbReference type="SUPFAM" id="SSF111479">
    <property type="entry name" value="Fzo-like conserved region"/>
    <property type="match status" value="1"/>
</dbReference>
<evidence type="ECO:0000256" key="3">
    <source>
        <dbReference type="ARBA" id="ARBA00022741"/>
    </source>
</evidence>
<protein>
    <recommendedName>
        <fullName evidence="11">Dynamin-type G domain-containing protein</fullName>
    </recommendedName>
</protein>
<keyword evidence="9" id="KW-0342">GTP-binding</keyword>
<evidence type="ECO:0000256" key="5">
    <source>
        <dbReference type="ARBA" id="ARBA00022801"/>
    </source>
</evidence>
<evidence type="ECO:0000259" key="11">
    <source>
        <dbReference type="PROSITE" id="PS51718"/>
    </source>
</evidence>
<dbReference type="GeneTree" id="ENSGT00390000013727"/>
<keyword evidence="7" id="KW-0175">Coiled coil</keyword>
<keyword evidence="4" id="KW-1000">Mitochondrion outer membrane</keyword>